<dbReference type="RefSeq" id="WP_185144135.1">
    <property type="nucleotide sequence ID" value="NZ_JACJVP010000029.1"/>
</dbReference>
<feature type="coiled-coil region" evidence="1">
    <location>
        <begin position="147"/>
        <end position="174"/>
    </location>
</feature>
<dbReference type="AlphaFoldDB" id="A0A7X0RS15"/>
<gene>
    <name evidence="4" type="ORF">H7C19_18265</name>
</gene>
<accession>A0A7X0RS15</accession>
<proteinExistence type="predicted"/>
<dbReference type="Proteomes" id="UP000547209">
    <property type="component" value="Unassembled WGS sequence"/>
</dbReference>
<name>A0A7X0RS15_9BACL</name>
<feature type="region of interest" description="Disordered" evidence="2">
    <location>
        <begin position="72"/>
        <end position="98"/>
    </location>
</feature>
<evidence type="ECO:0000313" key="5">
    <source>
        <dbReference type="Proteomes" id="UP000547209"/>
    </source>
</evidence>
<feature type="chain" id="PRO_5030584868" description="Copper amine oxidase-like N-terminal domain-containing protein" evidence="3">
    <location>
        <begin position="23"/>
        <end position="179"/>
    </location>
</feature>
<reference evidence="4 5" key="1">
    <citation type="submission" date="2020-08" db="EMBL/GenBank/DDBJ databases">
        <title>Cohnella phylogeny.</title>
        <authorList>
            <person name="Dunlap C."/>
        </authorList>
    </citation>
    <scope>NUCLEOTIDE SEQUENCE [LARGE SCALE GENOMIC DNA]</scope>
    <source>
        <strain evidence="4 5">DSM 28246</strain>
    </source>
</reference>
<keyword evidence="3" id="KW-0732">Signal</keyword>
<evidence type="ECO:0000313" key="4">
    <source>
        <dbReference type="EMBL" id="MBB6672629.1"/>
    </source>
</evidence>
<keyword evidence="1" id="KW-0175">Coiled coil</keyword>
<feature type="signal peptide" evidence="3">
    <location>
        <begin position="1"/>
        <end position="22"/>
    </location>
</feature>
<evidence type="ECO:0008006" key="6">
    <source>
        <dbReference type="Google" id="ProtNLM"/>
    </source>
</evidence>
<sequence length="179" mass="18966">MKKVVIAFVAGAVVMFSAQAGAATLIGSKVNGKKDVKLNGKTIGQAAIIDGTSYLPVRSMANSLNLGVDTNGGTINLTSDESQPTPTPAPTDITLGPDPTPTPDIKSEKEILTEKLQGVNGKIWSLNKFLSTFKPIVESGKSSPEGQKQLDQQLEDYNSQLADLQKQKADLEAQLAKQN</sequence>
<protein>
    <recommendedName>
        <fullName evidence="6">Copper amine oxidase-like N-terminal domain-containing protein</fullName>
    </recommendedName>
</protein>
<keyword evidence="5" id="KW-1185">Reference proteome</keyword>
<evidence type="ECO:0000256" key="3">
    <source>
        <dbReference type="SAM" id="SignalP"/>
    </source>
</evidence>
<dbReference type="EMBL" id="JACJVP010000029">
    <property type="protein sequence ID" value="MBB6672629.1"/>
    <property type="molecule type" value="Genomic_DNA"/>
</dbReference>
<organism evidence="4 5">
    <name type="scientific">Cohnella nanjingensis</name>
    <dbReference type="NCBI Taxonomy" id="1387779"/>
    <lineage>
        <taxon>Bacteria</taxon>
        <taxon>Bacillati</taxon>
        <taxon>Bacillota</taxon>
        <taxon>Bacilli</taxon>
        <taxon>Bacillales</taxon>
        <taxon>Paenibacillaceae</taxon>
        <taxon>Cohnella</taxon>
    </lineage>
</organism>
<evidence type="ECO:0000256" key="1">
    <source>
        <dbReference type="SAM" id="Coils"/>
    </source>
</evidence>
<comment type="caution">
    <text evidence="4">The sequence shown here is derived from an EMBL/GenBank/DDBJ whole genome shotgun (WGS) entry which is preliminary data.</text>
</comment>
<feature type="compositionally biased region" description="Polar residues" evidence="2">
    <location>
        <begin position="72"/>
        <end position="84"/>
    </location>
</feature>
<evidence type="ECO:0000256" key="2">
    <source>
        <dbReference type="SAM" id="MobiDB-lite"/>
    </source>
</evidence>